<keyword evidence="3" id="KW-1185">Reference proteome</keyword>
<gene>
    <name evidence="2" type="ORF">P6P90_07035</name>
</gene>
<keyword evidence="1" id="KW-0812">Transmembrane</keyword>
<evidence type="ECO:0008006" key="4">
    <source>
        <dbReference type="Google" id="ProtNLM"/>
    </source>
</evidence>
<comment type="caution">
    <text evidence="2">The sequence shown here is derived from an EMBL/GenBank/DDBJ whole genome shotgun (WGS) entry which is preliminary data.</text>
</comment>
<evidence type="ECO:0000313" key="3">
    <source>
        <dbReference type="Proteomes" id="UP001218246"/>
    </source>
</evidence>
<dbReference type="RefSeq" id="WP_164464151.1">
    <property type="nucleotide sequence ID" value="NZ_JARRRY010000027.1"/>
</dbReference>
<proteinExistence type="predicted"/>
<dbReference type="EMBL" id="JARULN010000004">
    <property type="protein sequence ID" value="MDG5753725.1"/>
    <property type="molecule type" value="Genomic_DNA"/>
</dbReference>
<reference evidence="2 3" key="1">
    <citation type="submission" date="2023-04" db="EMBL/GenBank/DDBJ databases">
        <title>Ectobacillus antri isolated from activated sludge.</title>
        <authorList>
            <person name="Yan P."/>
            <person name="Liu X."/>
        </authorList>
    </citation>
    <scope>NUCLEOTIDE SEQUENCE [LARGE SCALE GENOMIC DNA]</scope>
    <source>
        <strain evidence="2 3">C18H</strain>
    </source>
</reference>
<keyword evidence="1" id="KW-1133">Transmembrane helix</keyword>
<sequence>MLAITTFAKIRLRSFFLWMLLLGVAIVIPIFALADYGIISEELLNILIETCLFFIFPLVWLRVKMTQHNIAFSSLLRQPATWNWRLIVTSPLILSRICLTNLPLIKQV</sequence>
<organism evidence="2 3">
    <name type="scientific">Ectobacillus antri</name>
    <dbReference type="NCBI Taxonomy" id="2486280"/>
    <lineage>
        <taxon>Bacteria</taxon>
        <taxon>Bacillati</taxon>
        <taxon>Bacillota</taxon>
        <taxon>Bacilli</taxon>
        <taxon>Bacillales</taxon>
        <taxon>Bacillaceae</taxon>
        <taxon>Ectobacillus</taxon>
    </lineage>
</organism>
<keyword evidence="1" id="KW-0472">Membrane</keyword>
<evidence type="ECO:0000313" key="2">
    <source>
        <dbReference type="EMBL" id="MDG5753725.1"/>
    </source>
</evidence>
<feature type="transmembrane region" description="Helical" evidence="1">
    <location>
        <begin position="12"/>
        <end position="34"/>
    </location>
</feature>
<name>A0ABT6H4Z8_9BACI</name>
<feature type="transmembrane region" description="Helical" evidence="1">
    <location>
        <begin position="46"/>
        <end position="63"/>
    </location>
</feature>
<accession>A0ABT6H4Z8</accession>
<dbReference type="Proteomes" id="UP001218246">
    <property type="component" value="Unassembled WGS sequence"/>
</dbReference>
<evidence type="ECO:0000256" key="1">
    <source>
        <dbReference type="SAM" id="Phobius"/>
    </source>
</evidence>
<protein>
    <recommendedName>
        <fullName evidence="4">CPBP family intramembrane metalloprotease</fullName>
    </recommendedName>
</protein>